<evidence type="ECO:0000256" key="1">
    <source>
        <dbReference type="SAM" id="MobiDB-lite"/>
    </source>
</evidence>
<accession>A0AA40FUU4</accession>
<proteinExistence type="predicted"/>
<organism evidence="2 3">
    <name type="scientific">Melipona bicolor</name>
    <dbReference type="NCBI Taxonomy" id="60889"/>
    <lineage>
        <taxon>Eukaryota</taxon>
        <taxon>Metazoa</taxon>
        <taxon>Ecdysozoa</taxon>
        <taxon>Arthropoda</taxon>
        <taxon>Hexapoda</taxon>
        <taxon>Insecta</taxon>
        <taxon>Pterygota</taxon>
        <taxon>Neoptera</taxon>
        <taxon>Endopterygota</taxon>
        <taxon>Hymenoptera</taxon>
        <taxon>Apocrita</taxon>
        <taxon>Aculeata</taxon>
        <taxon>Apoidea</taxon>
        <taxon>Anthophila</taxon>
        <taxon>Apidae</taxon>
        <taxon>Melipona</taxon>
    </lineage>
</organism>
<dbReference type="EMBL" id="JAHYIQ010000015">
    <property type="protein sequence ID" value="KAK1125770.1"/>
    <property type="molecule type" value="Genomic_DNA"/>
</dbReference>
<feature type="compositionally biased region" description="Acidic residues" evidence="1">
    <location>
        <begin position="163"/>
        <end position="179"/>
    </location>
</feature>
<dbReference type="Proteomes" id="UP001177670">
    <property type="component" value="Unassembled WGS sequence"/>
</dbReference>
<reference evidence="2" key="1">
    <citation type="submission" date="2021-10" db="EMBL/GenBank/DDBJ databases">
        <title>Melipona bicolor Genome sequencing and assembly.</title>
        <authorList>
            <person name="Araujo N.S."/>
            <person name="Arias M.C."/>
        </authorList>
    </citation>
    <scope>NUCLEOTIDE SEQUENCE</scope>
    <source>
        <strain evidence="2">USP_2M_L1-L4_2017</strain>
        <tissue evidence="2">Whole body</tissue>
    </source>
</reference>
<sequence length="330" mass="37257">MVVKEFSDLQDSDYHISTPEAIRSNEFHSTPENKESVENIIDNELIPTRAAKIANFSIEKLIQFSPNSKSVENVQHTNSQELSIRRDSLNKIKSLFSSETVKIIPNDKDVSSNKSIENDNTDHSNMQRDNIFISPKHNKSVLKSTTGSTGSLTKKKVIFDLTNNEDEESSSDDEDDTEKEELNASNYKTLSVTDEKEYLSQPEDYKSSNNIILRTTQSDKIAELSKKLEAQLNMVRQKPIGSIETIFSSTYMQNKENENKSNEPINATSINSLLVNPFQASISNFKRTNDSLPQPAPRNFVDKGSEILHAESVSEMSDLESDIDQILRLE</sequence>
<gene>
    <name evidence="2" type="ORF">K0M31_005314</name>
</gene>
<dbReference type="AlphaFoldDB" id="A0AA40FUU4"/>
<feature type="region of interest" description="Disordered" evidence="1">
    <location>
        <begin position="163"/>
        <end position="188"/>
    </location>
</feature>
<comment type="caution">
    <text evidence="2">The sequence shown here is derived from an EMBL/GenBank/DDBJ whole genome shotgun (WGS) entry which is preliminary data.</text>
</comment>
<evidence type="ECO:0000313" key="2">
    <source>
        <dbReference type="EMBL" id="KAK1125770.1"/>
    </source>
</evidence>
<protein>
    <submittedName>
        <fullName evidence="2">Uncharacterized protein</fullName>
    </submittedName>
</protein>
<evidence type="ECO:0000313" key="3">
    <source>
        <dbReference type="Proteomes" id="UP001177670"/>
    </source>
</evidence>
<name>A0AA40FUU4_9HYME</name>
<feature type="region of interest" description="Disordered" evidence="1">
    <location>
        <begin position="109"/>
        <end position="148"/>
    </location>
</feature>
<feature type="compositionally biased region" description="Basic and acidic residues" evidence="1">
    <location>
        <begin position="109"/>
        <end position="126"/>
    </location>
</feature>
<keyword evidence="3" id="KW-1185">Reference proteome</keyword>